<dbReference type="Proteomes" id="UP000008138">
    <property type="component" value="Chromosome"/>
</dbReference>
<proteinExistence type="predicted"/>
<dbReference type="KEGG" id="tuz:TUZN_1083"/>
<reference key="2">
    <citation type="submission" date="2011-03" db="EMBL/GenBank/DDBJ databases">
        <title>Complete genome sequence of the thermoacidophilic crenarchaeon Thermoproteus uzoniensis 768-20.</title>
        <authorList>
            <person name="Mardanov A.V."/>
            <person name="Gumerov V.M."/>
            <person name="Beletsky A.V."/>
            <person name="Prokofeva M.I."/>
            <person name="Bonch-Osmolovskaya E.A."/>
            <person name="Ravin N.V."/>
            <person name="Skryabin K.G."/>
        </authorList>
    </citation>
    <scope>NUCLEOTIDE SEQUENCE</scope>
    <source>
        <strain>768-20</strain>
    </source>
</reference>
<organism evidence="1 2">
    <name type="scientific">Thermoproteus uzoniensis (strain 768-20)</name>
    <dbReference type="NCBI Taxonomy" id="999630"/>
    <lineage>
        <taxon>Archaea</taxon>
        <taxon>Thermoproteota</taxon>
        <taxon>Thermoprotei</taxon>
        <taxon>Thermoproteales</taxon>
        <taxon>Thermoproteaceae</taxon>
        <taxon>Thermoproteus</taxon>
    </lineage>
</organism>
<reference evidence="1 2" key="1">
    <citation type="journal article" date="2011" name="J. Bacteriol.">
        <title>Complete genome sequence of the thermoacidophilic crenarchaeon Thermoproteus uzoniensis 768-20.</title>
        <authorList>
            <person name="Mardanov A.V."/>
            <person name="Gumerov V.M."/>
            <person name="Beletsky A.V."/>
            <person name="Prokofeva M.I."/>
            <person name="Bonch-Osmolovskaya E.A."/>
            <person name="Ravin N.V."/>
            <person name="Skryabin K.G."/>
        </authorList>
    </citation>
    <scope>NUCLEOTIDE SEQUENCE [LARGE SCALE GENOMIC DNA]</scope>
    <source>
        <strain evidence="1 2">768-20</strain>
    </source>
</reference>
<dbReference type="EMBL" id="CP002590">
    <property type="protein sequence ID" value="AEA12563.1"/>
    <property type="molecule type" value="Genomic_DNA"/>
</dbReference>
<dbReference type="AlphaFoldDB" id="F2L081"/>
<protein>
    <submittedName>
        <fullName evidence="1">Uncharacterized protein</fullName>
    </submittedName>
</protein>
<evidence type="ECO:0000313" key="1">
    <source>
        <dbReference type="EMBL" id="AEA12563.1"/>
    </source>
</evidence>
<dbReference type="HOGENOM" id="CLU_2985887_0_0_2"/>
<gene>
    <name evidence="1" type="ordered locus">TUZN_1083</name>
</gene>
<evidence type="ECO:0000313" key="2">
    <source>
        <dbReference type="Proteomes" id="UP000008138"/>
    </source>
</evidence>
<name>F2L081_THEU7</name>
<accession>F2L081</accession>
<sequence length="57" mass="6502">MPRSLATAASLSATSLDTAIWERLVTHSLVYKLISVVNNMKQLIYITHYIYNKISNF</sequence>
<keyword evidence="2" id="KW-1185">Reference proteome</keyword>